<protein>
    <recommendedName>
        <fullName evidence="4">NADH dehydrogenase [ubiquinone] 1 alpha subcomplex subunit 1</fullName>
    </recommendedName>
</protein>
<keyword evidence="3" id="KW-1185">Reference proteome</keyword>
<name>A0AAW1Q7N6_9CHLO</name>
<accession>A0AAW1Q7N6</accession>
<dbReference type="Proteomes" id="UP001489004">
    <property type="component" value="Unassembled WGS sequence"/>
</dbReference>
<dbReference type="AlphaFoldDB" id="A0AAW1Q7N6"/>
<keyword evidence="1" id="KW-0812">Transmembrane</keyword>
<proteinExistence type="predicted"/>
<organism evidence="2 3">
    <name type="scientific">[Myrmecia] bisecta</name>
    <dbReference type="NCBI Taxonomy" id="41462"/>
    <lineage>
        <taxon>Eukaryota</taxon>
        <taxon>Viridiplantae</taxon>
        <taxon>Chlorophyta</taxon>
        <taxon>core chlorophytes</taxon>
        <taxon>Trebouxiophyceae</taxon>
        <taxon>Trebouxiales</taxon>
        <taxon>Trebouxiaceae</taxon>
        <taxon>Myrmecia</taxon>
    </lineage>
</organism>
<reference evidence="2 3" key="1">
    <citation type="journal article" date="2024" name="Nat. Commun.">
        <title>Phylogenomics reveals the evolutionary origins of lichenization in chlorophyte algae.</title>
        <authorList>
            <person name="Puginier C."/>
            <person name="Libourel C."/>
            <person name="Otte J."/>
            <person name="Skaloud P."/>
            <person name="Haon M."/>
            <person name="Grisel S."/>
            <person name="Petersen M."/>
            <person name="Berrin J.G."/>
            <person name="Delaux P.M."/>
            <person name="Dal Grande F."/>
            <person name="Keller J."/>
        </authorList>
    </citation>
    <scope>NUCLEOTIDE SEQUENCE [LARGE SCALE GENOMIC DNA]</scope>
    <source>
        <strain evidence="2 3">SAG 2043</strain>
    </source>
</reference>
<gene>
    <name evidence="2" type="ORF">WJX72_006965</name>
</gene>
<feature type="transmembrane region" description="Helical" evidence="1">
    <location>
        <begin position="14"/>
        <end position="33"/>
    </location>
</feature>
<comment type="caution">
    <text evidence="2">The sequence shown here is derived from an EMBL/GenBank/DDBJ whole genome shotgun (WGS) entry which is preliminary data.</text>
</comment>
<sequence length="95" mass="10893">MGAASTFRWFKPEVYPVVGALGLGCCLAAYSMYHNMAYNGDVFLNRKRRSDWEVDVAKDQKQYDADRPLLRKLAAGHKPHIFSNKVDFSHLDEEK</sequence>
<evidence type="ECO:0000313" key="3">
    <source>
        <dbReference type="Proteomes" id="UP001489004"/>
    </source>
</evidence>
<keyword evidence="1" id="KW-1133">Transmembrane helix</keyword>
<dbReference type="EMBL" id="JALJOR010000005">
    <property type="protein sequence ID" value="KAK9816905.1"/>
    <property type="molecule type" value="Genomic_DNA"/>
</dbReference>
<keyword evidence="1" id="KW-0472">Membrane</keyword>
<evidence type="ECO:0008006" key="4">
    <source>
        <dbReference type="Google" id="ProtNLM"/>
    </source>
</evidence>
<dbReference type="Pfam" id="PF06522">
    <property type="entry name" value="B12D"/>
    <property type="match status" value="1"/>
</dbReference>
<evidence type="ECO:0000256" key="1">
    <source>
        <dbReference type="SAM" id="Phobius"/>
    </source>
</evidence>
<dbReference type="InterPro" id="IPR010530">
    <property type="entry name" value="B12D"/>
</dbReference>
<evidence type="ECO:0000313" key="2">
    <source>
        <dbReference type="EMBL" id="KAK9816905.1"/>
    </source>
</evidence>